<evidence type="ECO:0000313" key="13">
    <source>
        <dbReference type="Ensembl" id="ENSRBIP00000003577.1"/>
    </source>
</evidence>
<dbReference type="PRINTS" id="PR01407">
    <property type="entry name" value="BUTYPHLNCDUF"/>
</dbReference>
<evidence type="ECO:0000259" key="12">
    <source>
        <dbReference type="PROSITE" id="PS50188"/>
    </source>
</evidence>
<evidence type="ECO:0000256" key="10">
    <source>
        <dbReference type="SAM" id="Coils"/>
    </source>
</evidence>
<dbReference type="InterPro" id="IPR050143">
    <property type="entry name" value="TRIM/RBCC"/>
</dbReference>
<comment type="catalytic activity">
    <reaction evidence="1">
        <text>S-ubiquitinyl-[E2 ubiquitin-conjugating enzyme]-L-cysteine + [acceptor protein]-L-lysine = [E2 ubiquitin-conjugating enzyme]-L-cysteine + N(6)-ubiquitinyl-[acceptor protein]-L-lysine.</text>
        <dbReference type="EC" id="2.3.2.27"/>
    </reaction>
</comment>
<dbReference type="PANTHER" id="PTHR24103">
    <property type="entry name" value="E3 UBIQUITIN-PROTEIN LIGASE TRIM"/>
    <property type="match status" value="1"/>
</dbReference>
<dbReference type="SMART" id="SM00589">
    <property type="entry name" value="PRY"/>
    <property type="match status" value="1"/>
</dbReference>
<keyword evidence="14" id="KW-1185">Reference proteome</keyword>
<evidence type="ECO:0000256" key="6">
    <source>
        <dbReference type="ARBA" id="ARBA00022723"/>
    </source>
</evidence>
<feature type="domain" description="RING-type" evidence="11">
    <location>
        <begin position="16"/>
        <end position="61"/>
    </location>
</feature>
<dbReference type="InterPro" id="IPR013083">
    <property type="entry name" value="Znf_RING/FYVE/PHD"/>
</dbReference>
<keyword evidence="7 9" id="KW-0863">Zinc-finger</keyword>
<dbReference type="InterPro" id="IPR003877">
    <property type="entry name" value="SPRY_dom"/>
</dbReference>
<evidence type="ECO:0000259" key="11">
    <source>
        <dbReference type="PROSITE" id="PS50089"/>
    </source>
</evidence>
<evidence type="ECO:0000313" key="14">
    <source>
        <dbReference type="Proteomes" id="UP000233180"/>
    </source>
</evidence>
<dbReference type="STRING" id="61621.ENSRBIP00000003577"/>
<protein>
    <recommendedName>
        <fullName evidence="3">RING-type E3 ubiquitin transferase</fullName>
        <ecNumber evidence="3">2.3.2.27</ecNumber>
    </recommendedName>
</protein>
<sequence length="478" mass="53617">MAAGPPGERLREEARCPVCLDFLQEPVSVDCGHSFCLRCISEFCEKSDIAQGGVYACPQCRGPFRPAGFRPNRQLAGLVESVRRLGLGRGARGAACARHTGTASARGQRRCAGCATPAPEHRSHRTAPLQEAVKLQMALELVRKELEDALTQEANVGKKTVIWKEKVEMQRQRFRLEFEKHRGFLAQEEQLQLRRLEAEERATLQRLRESKSRLVQQSKALKELADELQERCQRQALGLLEGVRGVLSRSKAVTRLEAENIPMELKTACCIPGRRELLRKFQVDVKLDPATAHPSLLLTADLRSVQDGEPWRDVPNNPERFDTWPCILGLQSFSSGRHYWEVLVGERAEWGLGVCQDALPRKGETTPSPENGVWALWLLKGNEYMVLASPSVPLLQLESPRCIGIFLDYEAGEISFYNVTNGSYIYTFNQLFSGLLRPYFFICDATPLILPAMAVAESGNWASRDHLDPASDVRDDHL</sequence>
<feature type="domain" description="B30.2/SPRY" evidence="12">
    <location>
        <begin position="265"/>
        <end position="458"/>
    </location>
</feature>
<evidence type="ECO:0000256" key="5">
    <source>
        <dbReference type="ARBA" id="ARBA00022679"/>
    </source>
</evidence>
<dbReference type="GO" id="GO:0008270">
    <property type="term" value="F:zinc ion binding"/>
    <property type="evidence" value="ECO:0007669"/>
    <property type="project" value="UniProtKB-KW"/>
</dbReference>
<dbReference type="InterPro" id="IPR042699">
    <property type="entry name" value="TRIM58_RING-HC"/>
</dbReference>
<dbReference type="PROSITE" id="PS50188">
    <property type="entry name" value="B302_SPRY"/>
    <property type="match status" value="1"/>
</dbReference>
<dbReference type="SMART" id="SM00184">
    <property type="entry name" value="RING"/>
    <property type="match status" value="1"/>
</dbReference>
<keyword evidence="5" id="KW-0808">Transferase</keyword>
<dbReference type="GO" id="GO:0061630">
    <property type="term" value="F:ubiquitin protein ligase activity"/>
    <property type="evidence" value="ECO:0007669"/>
    <property type="project" value="UniProtKB-EC"/>
</dbReference>
<proteinExistence type="predicted"/>
<dbReference type="InterPro" id="IPR043136">
    <property type="entry name" value="B30.2/SPRY_sf"/>
</dbReference>
<dbReference type="Gene3D" id="2.60.120.920">
    <property type="match status" value="1"/>
</dbReference>
<dbReference type="AlphaFoldDB" id="A0A2K6JX26"/>
<keyword evidence="4" id="KW-0963">Cytoplasm</keyword>
<dbReference type="Gene3D" id="3.30.40.10">
    <property type="entry name" value="Zinc/RING finger domain, C3HC4 (zinc finger)"/>
    <property type="match status" value="1"/>
</dbReference>
<feature type="coiled-coil region" evidence="10">
    <location>
        <begin position="186"/>
        <end position="231"/>
    </location>
</feature>
<dbReference type="CDD" id="cd16606">
    <property type="entry name" value="RING-HC_TRIM58_C-IV"/>
    <property type="match status" value="1"/>
</dbReference>
<reference evidence="13" key="2">
    <citation type="submission" date="2025-08" db="UniProtKB">
        <authorList>
            <consortium name="Ensembl"/>
        </authorList>
    </citation>
    <scope>IDENTIFICATION</scope>
</reference>
<dbReference type="Pfam" id="PF15227">
    <property type="entry name" value="zf-C3HC4_4"/>
    <property type="match status" value="1"/>
</dbReference>
<evidence type="ECO:0000256" key="3">
    <source>
        <dbReference type="ARBA" id="ARBA00012483"/>
    </source>
</evidence>
<dbReference type="Ensembl" id="ENSRBIT00000018727.1">
    <property type="protein sequence ID" value="ENSRBIP00000003577.1"/>
    <property type="gene ID" value="ENSRBIG00000017129.1"/>
</dbReference>
<accession>A0A2K6JX26</accession>
<keyword evidence="6" id="KW-0479">Metal-binding</keyword>
<dbReference type="PROSITE" id="PS50089">
    <property type="entry name" value="ZF_RING_2"/>
    <property type="match status" value="1"/>
</dbReference>
<evidence type="ECO:0000256" key="9">
    <source>
        <dbReference type="PROSITE-ProRule" id="PRU00175"/>
    </source>
</evidence>
<dbReference type="Proteomes" id="UP000233180">
    <property type="component" value="Unassembled WGS sequence"/>
</dbReference>
<dbReference type="GeneTree" id="ENSGT00940000162246"/>
<evidence type="ECO:0000256" key="2">
    <source>
        <dbReference type="ARBA" id="ARBA00004496"/>
    </source>
</evidence>
<reference evidence="13 14" key="1">
    <citation type="submission" date="2016-06" db="EMBL/GenBank/DDBJ databases">
        <title>Genome of Rhinopithecus bieti.</title>
        <authorList>
            <person name="Wu"/>
            <person name="C.-I. and Zhang"/>
            <person name="Y."/>
        </authorList>
    </citation>
    <scope>NUCLEOTIDE SEQUENCE</scope>
</reference>
<dbReference type="SUPFAM" id="SSF57850">
    <property type="entry name" value="RING/U-box"/>
    <property type="match status" value="1"/>
</dbReference>
<dbReference type="EC" id="2.3.2.27" evidence="3"/>
<keyword evidence="10" id="KW-0175">Coiled coil</keyword>
<gene>
    <name evidence="13" type="primary">TRIM58</name>
</gene>
<evidence type="ECO:0000256" key="4">
    <source>
        <dbReference type="ARBA" id="ARBA00022490"/>
    </source>
</evidence>
<dbReference type="CDD" id="cd15816">
    <property type="entry name" value="SPRY_PRY_TRIM58"/>
    <property type="match status" value="1"/>
</dbReference>
<dbReference type="InterPro" id="IPR001841">
    <property type="entry name" value="Znf_RING"/>
</dbReference>
<comment type="subcellular location">
    <subcellularLocation>
        <location evidence="2">Cytoplasm</location>
    </subcellularLocation>
</comment>
<evidence type="ECO:0000256" key="1">
    <source>
        <dbReference type="ARBA" id="ARBA00000900"/>
    </source>
</evidence>
<organism evidence="13 14">
    <name type="scientific">Rhinopithecus bieti</name>
    <name type="common">Black snub-nosed monkey</name>
    <name type="synonym">Pygathrix bieti</name>
    <dbReference type="NCBI Taxonomy" id="61621"/>
    <lineage>
        <taxon>Eukaryota</taxon>
        <taxon>Metazoa</taxon>
        <taxon>Chordata</taxon>
        <taxon>Craniata</taxon>
        <taxon>Vertebrata</taxon>
        <taxon>Euteleostomi</taxon>
        <taxon>Mammalia</taxon>
        <taxon>Eutheria</taxon>
        <taxon>Euarchontoglires</taxon>
        <taxon>Primates</taxon>
        <taxon>Haplorrhini</taxon>
        <taxon>Catarrhini</taxon>
        <taxon>Cercopithecidae</taxon>
        <taxon>Colobinae</taxon>
        <taxon>Rhinopithecus</taxon>
    </lineage>
</organism>
<reference evidence="13" key="3">
    <citation type="submission" date="2025-09" db="UniProtKB">
        <authorList>
            <consortium name="Ensembl"/>
        </authorList>
    </citation>
    <scope>IDENTIFICATION</scope>
</reference>
<keyword evidence="8" id="KW-0862">Zinc</keyword>
<dbReference type="InterPro" id="IPR013320">
    <property type="entry name" value="ConA-like_dom_sf"/>
</dbReference>
<dbReference type="FunFam" id="2.60.120.920:FF:000004">
    <property type="entry name" value="Butyrophilin subfamily 1 member A1"/>
    <property type="match status" value="1"/>
</dbReference>
<dbReference type="Pfam" id="PF13765">
    <property type="entry name" value="PRY"/>
    <property type="match status" value="1"/>
</dbReference>
<dbReference type="InterPro" id="IPR035787">
    <property type="entry name" value="SPRY/PRY_TRIM58"/>
</dbReference>
<dbReference type="GO" id="GO:0005737">
    <property type="term" value="C:cytoplasm"/>
    <property type="evidence" value="ECO:0007669"/>
    <property type="project" value="UniProtKB-SubCell"/>
</dbReference>
<dbReference type="SUPFAM" id="SSF49899">
    <property type="entry name" value="Concanavalin A-like lectins/glucanases"/>
    <property type="match status" value="1"/>
</dbReference>
<dbReference type="SMART" id="SM00449">
    <property type="entry name" value="SPRY"/>
    <property type="match status" value="1"/>
</dbReference>
<dbReference type="PROSITE" id="PS00518">
    <property type="entry name" value="ZF_RING_1"/>
    <property type="match status" value="1"/>
</dbReference>
<dbReference type="OMA" id="KTACRIP"/>
<dbReference type="Pfam" id="PF00622">
    <property type="entry name" value="SPRY"/>
    <property type="match status" value="1"/>
</dbReference>
<evidence type="ECO:0000256" key="8">
    <source>
        <dbReference type="ARBA" id="ARBA00022833"/>
    </source>
</evidence>
<dbReference type="InterPro" id="IPR006574">
    <property type="entry name" value="PRY"/>
</dbReference>
<name>A0A2K6JX26_RHIBE</name>
<evidence type="ECO:0000256" key="7">
    <source>
        <dbReference type="ARBA" id="ARBA00022771"/>
    </source>
</evidence>
<dbReference type="InterPro" id="IPR001870">
    <property type="entry name" value="B30.2/SPRY"/>
</dbReference>
<dbReference type="InterPro" id="IPR003879">
    <property type="entry name" value="Butyrophylin_SPRY"/>
</dbReference>
<dbReference type="InterPro" id="IPR017907">
    <property type="entry name" value="Znf_RING_CS"/>
</dbReference>